<proteinExistence type="predicted"/>
<accession>A0A101JSD3</accession>
<name>A0A101JSD3_9ACTN</name>
<gene>
    <name evidence="1" type="ORF">ADL12_24135</name>
</gene>
<evidence type="ECO:0000313" key="2">
    <source>
        <dbReference type="Proteomes" id="UP000053923"/>
    </source>
</evidence>
<sequence length="80" mass="9041">MATVRRSVPIQDQHQLFRGVFEDWQTRAGALSALPDAPVVPDDTRQGQTTWRRLRTHFARTAGARRAVAIDDMELVLQKG</sequence>
<protein>
    <submittedName>
        <fullName evidence="1">Uncharacterized protein</fullName>
    </submittedName>
</protein>
<dbReference type="AlphaFoldDB" id="A0A101JSD3"/>
<keyword evidence="2" id="KW-1185">Reference proteome</keyword>
<reference evidence="2" key="1">
    <citation type="submission" date="2015-10" db="EMBL/GenBank/DDBJ databases">
        <authorList>
            <person name="Ju K.-S."/>
            <person name="Doroghazi J.R."/>
            <person name="Metcalf W.W."/>
        </authorList>
    </citation>
    <scope>NUCLEOTIDE SEQUENCE [LARGE SCALE GENOMIC DNA]</scope>
    <source>
        <strain evidence="2">NRRL 3151</strain>
    </source>
</reference>
<evidence type="ECO:0000313" key="1">
    <source>
        <dbReference type="EMBL" id="KUL32063.1"/>
    </source>
</evidence>
<organism evidence="1 2">
    <name type="scientific">Streptomyces regalis</name>
    <dbReference type="NCBI Taxonomy" id="68262"/>
    <lineage>
        <taxon>Bacteria</taxon>
        <taxon>Bacillati</taxon>
        <taxon>Actinomycetota</taxon>
        <taxon>Actinomycetes</taxon>
        <taxon>Kitasatosporales</taxon>
        <taxon>Streptomycetaceae</taxon>
        <taxon>Streptomyces</taxon>
    </lineage>
</organism>
<comment type="caution">
    <text evidence="1">The sequence shown here is derived from an EMBL/GenBank/DDBJ whole genome shotgun (WGS) entry which is preliminary data.</text>
</comment>
<dbReference type="EMBL" id="LLZG01000232">
    <property type="protein sequence ID" value="KUL32063.1"/>
    <property type="molecule type" value="Genomic_DNA"/>
</dbReference>
<dbReference type="Proteomes" id="UP000053923">
    <property type="component" value="Unassembled WGS sequence"/>
</dbReference>
<dbReference type="RefSeq" id="WP_159053266.1">
    <property type="nucleotide sequence ID" value="NZ_LLZG01000232.1"/>
</dbReference>
<dbReference type="OrthoDB" id="4246862at2"/>